<evidence type="ECO:0000313" key="2">
    <source>
        <dbReference type="EMBL" id="KAJ6637560.1"/>
    </source>
</evidence>
<feature type="region of interest" description="Disordered" evidence="1">
    <location>
        <begin position="30"/>
        <end position="59"/>
    </location>
</feature>
<comment type="caution">
    <text evidence="2">The sequence shown here is derived from an EMBL/GenBank/DDBJ whole genome shotgun (WGS) entry which is preliminary data.</text>
</comment>
<accession>A0A9Q0RX87</accession>
<dbReference type="Proteomes" id="UP001151699">
    <property type="component" value="Chromosome X"/>
</dbReference>
<dbReference type="Pfam" id="PF15228">
    <property type="entry name" value="DAP"/>
    <property type="match status" value="1"/>
</dbReference>
<dbReference type="EMBL" id="WJQU01000003">
    <property type="protein sequence ID" value="KAJ6637560.1"/>
    <property type="molecule type" value="Genomic_DNA"/>
</dbReference>
<proteinExistence type="predicted"/>
<feature type="compositionally biased region" description="Basic and acidic residues" evidence="1">
    <location>
        <begin position="31"/>
        <end position="41"/>
    </location>
</feature>
<name>A0A9Q0RX87_9DIPT</name>
<reference evidence="2" key="1">
    <citation type="submission" date="2022-07" db="EMBL/GenBank/DDBJ databases">
        <authorList>
            <person name="Trinca V."/>
            <person name="Uliana J.V.C."/>
            <person name="Torres T.T."/>
            <person name="Ward R.J."/>
            <person name="Monesi N."/>
        </authorList>
    </citation>
    <scope>NUCLEOTIDE SEQUENCE</scope>
    <source>
        <strain evidence="2">HSMRA1968</strain>
        <tissue evidence="2">Whole embryos</tissue>
    </source>
</reference>
<organism evidence="2 3">
    <name type="scientific">Pseudolycoriella hygida</name>
    <dbReference type="NCBI Taxonomy" id="35572"/>
    <lineage>
        <taxon>Eukaryota</taxon>
        <taxon>Metazoa</taxon>
        <taxon>Ecdysozoa</taxon>
        <taxon>Arthropoda</taxon>
        <taxon>Hexapoda</taxon>
        <taxon>Insecta</taxon>
        <taxon>Pterygota</taxon>
        <taxon>Neoptera</taxon>
        <taxon>Endopterygota</taxon>
        <taxon>Diptera</taxon>
        <taxon>Nematocera</taxon>
        <taxon>Sciaroidea</taxon>
        <taxon>Sciaridae</taxon>
        <taxon>Pseudolycoriella</taxon>
    </lineage>
</organism>
<evidence type="ECO:0000256" key="1">
    <source>
        <dbReference type="SAM" id="MobiDB-lite"/>
    </source>
</evidence>
<dbReference type="InterPro" id="IPR024130">
    <property type="entry name" value="DAP1/DAPL1"/>
</dbReference>
<keyword evidence="3" id="KW-1185">Reference proteome</keyword>
<sequence length="100" mass="11040">MYENLNRYIFAITLTITVKAGGMRIVQHKTPNTERPAKDLEDCTGLTVPPNITPSTTTVSGVTVKGVHDYPTEAVQAAHAPKVPQNVQQKPMHHINQPRK</sequence>
<protein>
    <submittedName>
        <fullName evidence="2">Death-associated protein 1</fullName>
    </submittedName>
</protein>
<gene>
    <name evidence="2" type="primary">Dap</name>
    <name evidence="2" type="ORF">Bhyg_10291</name>
</gene>
<dbReference type="OrthoDB" id="5973225at2759"/>
<feature type="compositionally biased region" description="Basic residues" evidence="1">
    <location>
        <begin position="91"/>
        <end position="100"/>
    </location>
</feature>
<evidence type="ECO:0000313" key="3">
    <source>
        <dbReference type="Proteomes" id="UP001151699"/>
    </source>
</evidence>
<dbReference type="AlphaFoldDB" id="A0A9Q0RX87"/>
<feature type="region of interest" description="Disordered" evidence="1">
    <location>
        <begin position="80"/>
        <end position="100"/>
    </location>
</feature>